<reference evidence="1 2" key="1">
    <citation type="submission" date="2019-02" db="EMBL/GenBank/DDBJ databases">
        <authorList>
            <person name="Borges K.M."/>
            <person name="Daniels K.G."/>
            <person name="Guerrette L.R."/>
            <person name="Hannigan S.R."/>
            <person name="Hodsdon B.M."/>
            <person name="Krystek B.N."/>
            <person name="Paluszek M.C."/>
            <person name="Pettit J.E."/>
            <person name="Riccardi S.G."/>
            <person name="Rossignol A."/>
            <person name="Verrell S.C."/>
            <person name="Divens A.M."/>
            <person name="Garlena R.A."/>
            <person name="Russell D.A."/>
            <person name="Pope W.H."/>
            <person name="Jacobs-Sera D."/>
            <person name="Hatfull G.F."/>
        </authorList>
    </citation>
    <scope>NUCLEOTIDE SEQUENCE [LARGE SCALE GENOMIC DNA]</scope>
</reference>
<gene>
    <name evidence="1" type="primary">9</name>
    <name evidence="1" type="ORF">SEA_REFUGE_9</name>
</gene>
<organism evidence="1 2">
    <name type="scientific">Mycobacterium phage Refuge</name>
    <dbReference type="NCBI Taxonomy" id="2517967"/>
    <lineage>
        <taxon>Viruses</taxon>
        <taxon>Duplodnaviria</taxon>
        <taxon>Heunggongvirae</taxon>
        <taxon>Uroviricota</taxon>
        <taxon>Caudoviricetes</taxon>
        <taxon>Refugevirus</taxon>
        <taxon>Refugevirus refuge</taxon>
    </lineage>
</organism>
<accession>A0A482JHI0</accession>
<proteinExistence type="predicted"/>
<evidence type="ECO:0000313" key="1">
    <source>
        <dbReference type="EMBL" id="QBP31032.1"/>
    </source>
</evidence>
<keyword evidence="2" id="KW-1185">Reference proteome</keyword>
<evidence type="ECO:0000313" key="2">
    <source>
        <dbReference type="Proteomes" id="UP000294688"/>
    </source>
</evidence>
<dbReference type="KEGG" id="vg:64871327"/>
<protein>
    <submittedName>
        <fullName evidence="1">Uncharacterized protein</fullName>
    </submittedName>
</protein>
<sequence>MSRMMLRKVNSKKLYTDNFDRASLGSDWLLFTALNPYVPLINTNAFYPGDDATYNSQAHQRGLWAQPVATNDHAVRATIALRAPNGLNSGLIVRSTSDNLNKVELQLNNGGATLYSFVNGAQTSRASVAITGLAQNVVVELRVVGNVYQIVRDPDGAAAVLGTWTDSTNLFPPDPSRRYGGLYVVSDQNVFSQRNWSNGWDNFQLRDL</sequence>
<dbReference type="Proteomes" id="UP000294688">
    <property type="component" value="Segment"/>
</dbReference>
<dbReference type="RefSeq" id="YP_010061707.1">
    <property type="nucleotide sequence ID" value="NC_054786.1"/>
</dbReference>
<dbReference type="GeneID" id="64871327"/>
<dbReference type="Gene3D" id="2.60.120.560">
    <property type="entry name" value="Exo-inulinase, domain 1"/>
    <property type="match status" value="1"/>
</dbReference>
<dbReference type="EMBL" id="MK494113">
    <property type="protein sequence ID" value="QBP31032.1"/>
    <property type="molecule type" value="Genomic_DNA"/>
</dbReference>
<name>A0A482JHI0_9CAUD</name>